<name>J0D0Z2_AURST</name>
<keyword evidence="3" id="KW-0862">Zinc</keyword>
<gene>
    <name evidence="6" type="ORF">AURDEDRAFT_178733</name>
</gene>
<evidence type="ECO:0000256" key="4">
    <source>
        <dbReference type="PROSITE-ProRule" id="PRU00175"/>
    </source>
</evidence>
<dbReference type="PROSITE" id="PS00518">
    <property type="entry name" value="ZF_RING_1"/>
    <property type="match status" value="1"/>
</dbReference>
<reference evidence="7" key="1">
    <citation type="journal article" date="2012" name="Science">
        <title>The Paleozoic origin of enzymatic lignin decomposition reconstructed from 31 fungal genomes.</title>
        <authorList>
            <person name="Floudas D."/>
            <person name="Binder M."/>
            <person name="Riley R."/>
            <person name="Barry K."/>
            <person name="Blanchette R.A."/>
            <person name="Henrissat B."/>
            <person name="Martinez A.T."/>
            <person name="Otillar R."/>
            <person name="Spatafora J.W."/>
            <person name="Yadav J.S."/>
            <person name="Aerts A."/>
            <person name="Benoit I."/>
            <person name="Boyd A."/>
            <person name="Carlson A."/>
            <person name="Copeland A."/>
            <person name="Coutinho P.M."/>
            <person name="de Vries R.P."/>
            <person name="Ferreira P."/>
            <person name="Findley K."/>
            <person name="Foster B."/>
            <person name="Gaskell J."/>
            <person name="Glotzer D."/>
            <person name="Gorecki P."/>
            <person name="Heitman J."/>
            <person name="Hesse C."/>
            <person name="Hori C."/>
            <person name="Igarashi K."/>
            <person name="Jurgens J.A."/>
            <person name="Kallen N."/>
            <person name="Kersten P."/>
            <person name="Kohler A."/>
            <person name="Kuees U."/>
            <person name="Kumar T.K.A."/>
            <person name="Kuo A."/>
            <person name="LaButti K."/>
            <person name="Larrondo L.F."/>
            <person name="Lindquist E."/>
            <person name="Ling A."/>
            <person name="Lombard V."/>
            <person name="Lucas S."/>
            <person name="Lundell T."/>
            <person name="Martin R."/>
            <person name="McLaughlin D.J."/>
            <person name="Morgenstern I."/>
            <person name="Morin E."/>
            <person name="Murat C."/>
            <person name="Nagy L.G."/>
            <person name="Nolan M."/>
            <person name="Ohm R.A."/>
            <person name="Patyshakuliyeva A."/>
            <person name="Rokas A."/>
            <person name="Ruiz-Duenas F.J."/>
            <person name="Sabat G."/>
            <person name="Salamov A."/>
            <person name="Samejima M."/>
            <person name="Schmutz J."/>
            <person name="Slot J.C."/>
            <person name="St John F."/>
            <person name="Stenlid J."/>
            <person name="Sun H."/>
            <person name="Sun S."/>
            <person name="Syed K."/>
            <person name="Tsang A."/>
            <person name="Wiebenga A."/>
            <person name="Young D."/>
            <person name="Pisabarro A."/>
            <person name="Eastwood D.C."/>
            <person name="Martin F."/>
            <person name="Cullen D."/>
            <person name="Grigoriev I.V."/>
            <person name="Hibbett D.S."/>
        </authorList>
    </citation>
    <scope>NUCLEOTIDE SEQUENCE [LARGE SCALE GENOMIC DNA]</scope>
    <source>
        <strain evidence="7">TFB10046</strain>
    </source>
</reference>
<keyword evidence="7" id="KW-1185">Reference proteome</keyword>
<dbReference type="InterPro" id="IPR018957">
    <property type="entry name" value="Znf_C3HC4_RING-type"/>
</dbReference>
<dbReference type="InterPro" id="IPR001841">
    <property type="entry name" value="Znf_RING"/>
</dbReference>
<keyword evidence="1" id="KW-0479">Metal-binding</keyword>
<dbReference type="Proteomes" id="UP000006514">
    <property type="component" value="Unassembled WGS sequence"/>
</dbReference>
<evidence type="ECO:0000256" key="3">
    <source>
        <dbReference type="ARBA" id="ARBA00022833"/>
    </source>
</evidence>
<dbReference type="InParanoid" id="J0D0Z2"/>
<dbReference type="Pfam" id="PF00097">
    <property type="entry name" value="zf-C3HC4"/>
    <property type="match status" value="1"/>
</dbReference>
<dbReference type="AlphaFoldDB" id="J0D0Z2"/>
<protein>
    <recommendedName>
        <fullName evidence="5">RING-type domain-containing protein</fullName>
    </recommendedName>
</protein>
<proteinExistence type="predicted"/>
<dbReference type="PROSITE" id="PS50089">
    <property type="entry name" value="ZF_RING_2"/>
    <property type="match status" value="1"/>
</dbReference>
<dbReference type="EMBL" id="JH689192">
    <property type="protein sequence ID" value="EJD32232.1"/>
    <property type="molecule type" value="Genomic_DNA"/>
</dbReference>
<dbReference type="SUPFAM" id="SSF57850">
    <property type="entry name" value="RING/U-box"/>
    <property type="match status" value="1"/>
</dbReference>
<dbReference type="KEGG" id="adl:AURDEDRAFT_178733"/>
<sequence>MSDDHGITATPPQSIPVSHADIDVAALIVERDAAVAASLRHTAMLVAAETRGAKARNDLAKAHDAISKLTAKVQTTQDACDCFLCLDTCWVPWILSDCGHAMCQACLLSFLSCMKVDARTHSPTVAYTTCPRCNTEILSRPVQAFDMSSLINEICSPKALEALPHKVKRAFLQWKHTRATFEQARRNYSLEIITALRGLGSTATLDAHELATASDYFNFIASLDTIDNAAVVNDDNEVVLAANPATPAASNADGLDAPDAPVIVVVPVARNLNGDAAPSAGAHHDDDDNPNLALNLLAIL</sequence>
<dbReference type="InterPro" id="IPR017907">
    <property type="entry name" value="Znf_RING_CS"/>
</dbReference>
<evidence type="ECO:0000256" key="1">
    <source>
        <dbReference type="ARBA" id="ARBA00022723"/>
    </source>
</evidence>
<organism evidence="6 7">
    <name type="scientific">Auricularia subglabra (strain TFB-10046 / SS5)</name>
    <name type="common">White-rot fungus</name>
    <name type="synonym">Auricularia delicata (strain TFB10046)</name>
    <dbReference type="NCBI Taxonomy" id="717982"/>
    <lineage>
        <taxon>Eukaryota</taxon>
        <taxon>Fungi</taxon>
        <taxon>Dikarya</taxon>
        <taxon>Basidiomycota</taxon>
        <taxon>Agaricomycotina</taxon>
        <taxon>Agaricomycetes</taxon>
        <taxon>Auriculariales</taxon>
        <taxon>Auriculariaceae</taxon>
        <taxon>Auricularia</taxon>
    </lineage>
</organism>
<evidence type="ECO:0000259" key="5">
    <source>
        <dbReference type="PROSITE" id="PS50089"/>
    </source>
</evidence>
<dbReference type="GO" id="GO:0008270">
    <property type="term" value="F:zinc ion binding"/>
    <property type="evidence" value="ECO:0007669"/>
    <property type="project" value="UniProtKB-KW"/>
</dbReference>
<dbReference type="InterPro" id="IPR013083">
    <property type="entry name" value="Znf_RING/FYVE/PHD"/>
</dbReference>
<feature type="domain" description="RING-type" evidence="5">
    <location>
        <begin position="82"/>
        <end position="134"/>
    </location>
</feature>
<evidence type="ECO:0000313" key="6">
    <source>
        <dbReference type="EMBL" id="EJD32232.1"/>
    </source>
</evidence>
<dbReference type="Gene3D" id="3.30.40.10">
    <property type="entry name" value="Zinc/RING finger domain, C3HC4 (zinc finger)"/>
    <property type="match status" value="1"/>
</dbReference>
<keyword evidence="2 4" id="KW-0863">Zinc-finger</keyword>
<evidence type="ECO:0000256" key="2">
    <source>
        <dbReference type="ARBA" id="ARBA00022771"/>
    </source>
</evidence>
<evidence type="ECO:0000313" key="7">
    <source>
        <dbReference type="Proteomes" id="UP000006514"/>
    </source>
</evidence>
<accession>J0D0Z2</accession>
<dbReference type="OrthoDB" id="3219336at2759"/>